<comment type="caution">
    <text evidence="1">The sequence shown here is derived from an EMBL/GenBank/DDBJ whole genome shotgun (WGS) entry which is preliminary data.</text>
</comment>
<evidence type="ECO:0000313" key="2">
    <source>
        <dbReference type="Proteomes" id="UP001168972"/>
    </source>
</evidence>
<keyword evidence="2" id="KW-1185">Reference proteome</keyword>
<name>A0AA39FTT2_MICHY</name>
<sequence>MNPQDELLGADLVEHRIKHTKIGVSRALSALRPFTGHADLQQVIGVGINPGHESYLIKYTRSKRLKNMMKIMSKKNRNELSSGNLKITPLDTFKETKPLNVTQIAWRY</sequence>
<evidence type="ECO:0000313" key="1">
    <source>
        <dbReference type="EMBL" id="KAK0175709.1"/>
    </source>
</evidence>
<proteinExistence type="predicted"/>
<protein>
    <submittedName>
        <fullName evidence="1">Uncharacterized protein</fullName>
    </submittedName>
</protein>
<accession>A0AA39FTT2</accession>
<reference evidence="1" key="2">
    <citation type="submission" date="2023-03" db="EMBL/GenBank/DDBJ databases">
        <authorList>
            <person name="Inwood S.N."/>
            <person name="Skelly J.G."/>
            <person name="Guhlin J."/>
            <person name="Harrop T.W.R."/>
            <person name="Goldson S.G."/>
            <person name="Dearden P.K."/>
        </authorList>
    </citation>
    <scope>NUCLEOTIDE SEQUENCE</scope>
    <source>
        <strain evidence="1">Lincoln</strain>
        <tissue evidence="1">Whole body</tissue>
    </source>
</reference>
<reference evidence="1" key="1">
    <citation type="journal article" date="2023" name="bioRxiv">
        <title>Scaffold-level genome assemblies of two parasitoid biocontrol wasps reveal the parthenogenesis mechanism and an associated novel virus.</title>
        <authorList>
            <person name="Inwood S."/>
            <person name="Skelly J."/>
            <person name="Guhlin J."/>
            <person name="Harrop T."/>
            <person name="Goldson S."/>
            <person name="Dearden P."/>
        </authorList>
    </citation>
    <scope>NUCLEOTIDE SEQUENCE</scope>
    <source>
        <strain evidence="1">Lincoln</strain>
        <tissue evidence="1">Whole body</tissue>
    </source>
</reference>
<dbReference type="Proteomes" id="UP001168972">
    <property type="component" value="Unassembled WGS sequence"/>
</dbReference>
<organism evidence="1 2">
    <name type="scientific">Microctonus hyperodae</name>
    <name type="common">Parasitoid wasp</name>
    <dbReference type="NCBI Taxonomy" id="165561"/>
    <lineage>
        <taxon>Eukaryota</taxon>
        <taxon>Metazoa</taxon>
        <taxon>Ecdysozoa</taxon>
        <taxon>Arthropoda</taxon>
        <taxon>Hexapoda</taxon>
        <taxon>Insecta</taxon>
        <taxon>Pterygota</taxon>
        <taxon>Neoptera</taxon>
        <taxon>Endopterygota</taxon>
        <taxon>Hymenoptera</taxon>
        <taxon>Apocrita</taxon>
        <taxon>Ichneumonoidea</taxon>
        <taxon>Braconidae</taxon>
        <taxon>Euphorinae</taxon>
        <taxon>Microctonus</taxon>
    </lineage>
</organism>
<dbReference type="AlphaFoldDB" id="A0AA39FTT2"/>
<dbReference type="EMBL" id="JAQQBR010000005">
    <property type="protein sequence ID" value="KAK0175709.1"/>
    <property type="molecule type" value="Genomic_DNA"/>
</dbReference>
<gene>
    <name evidence="1" type="ORF">PV327_009438</name>
</gene>